<evidence type="ECO:0000259" key="6">
    <source>
        <dbReference type="Pfam" id="PF04932"/>
    </source>
</evidence>
<dbReference type="Proteomes" id="UP001597304">
    <property type="component" value="Unassembled WGS sequence"/>
</dbReference>
<evidence type="ECO:0000256" key="1">
    <source>
        <dbReference type="ARBA" id="ARBA00004141"/>
    </source>
</evidence>
<evidence type="ECO:0000313" key="9">
    <source>
        <dbReference type="EMBL" id="MFD1711437.1"/>
    </source>
</evidence>
<protein>
    <submittedName>
        <fullName evidence="9">Wzy polymerase domain-containing protein</fullName>
    </submittedName>
</protein>
<dbReference type="InterPro" id="IPR051533">
    <property type="entry name" value="WaaL-like"/>
</dbReference>
<dbReference type="InterPro" id="IPR031726">
    <property type="entry name" value="PglL_A"/>
</dbReference>
<comment type="subcellular location">
    <subcellularLocation>
        <location evidence="1">Membrane</location>
        <topology evidence="1">Multi-pass membrane protein</topology>
    </subcellularLocation>
</comment>
<evidence type="ECO:0000313" key="10">
    <source>
        <dbReference type="Proteomes" id="UP001597304"/>
    </source>
</evidence>
<reference evidence="10" key="1">
    <citation type="journal article" date="2019" name="Int. J. Syst. Evol. Microbiol.">
        <title>The Global Catalogue of Microorganisms (GCM) 10K type strain sequencing project: providing services to taxonomists for standard genome sequencing and annotation.</title>
        <authorList>
            <consortium name="The Broad Institute Genomics Platform"/>
            <consortium name="The Broad Institute Genome Sequencing Center for Infectious Disease"/>
            <person name="Wu L."/>
            <person name="Ma J."/>
        </authorList>
    </citation>
    <scope>NUCLEOTIDE SEQUENCE [LARGE SCALE GENOMIC DNA]</scope>
    <source>
        <strain evidence="10">LMG 29247</strain>
    </source>
</reference>
<feature type="transmembrane region" description="Helical" evidence="5">
    <location>
        <begin position="271"/>
        <end position="292"/>
    </location>
</feature>
<gene>
    <name evidence="9" type="ORF">ACFSF0_12520</name>
</gene>
<sequence>MSFVPLCALLVALPWLWPFTSGPVAATLPYLAGVTVAAVLLLAWPARASGRDAPLRAVAAGWLGAALVSGGIALLQYFDLEGPLFPWVNIAEPGQAFGNLRQPNQLASLLVIGLLSLRWWLRRGLSNRLAAGMAALLLTALAATASRVGLVEFLAAGALSLCWAARGRWRMAALAVLGALVLYALAAVALPWALQASEGAAGRDLIERLRSAESTCGSRFILYSNVLHLISLKPWMGWGWGELAYAHYITLYDGPRFCHILDNAHNLPLHLAVELGVPVALAVCGLILYLVWRGRPWAETDPTRQLAWGVLLAIGLHSLVEYPLWYGPFQIAVGLCLWMLWSTRPQRTSANSYVSDSNIELNVASSGRWQRLRWGVAAVMLAAVAYVGWDYHRISQIYLPYEERSPWYRDDAMGHAKQSWLFAGAVRFAEVTTRPATRDNAEWMLPEALRALHFSPETRVITKVIESATLLGRDDVALAHLARFKAAFPAQYREWTAENRRLTEGARVWREEAAGASAASQ</sequence>
<dbReference type="EMBL" id="JBHUEJ010000027">
    <property type="protein sequence ID" value="MFD1711437.1"/>
    <property type="molecule type" value="Genomic_DNA"/>
</dbReference>
<dbReference type="RefSeq" id="WP_147913766.1">
    <property type="nucleotide sequence ID" value="NZ_JBHUEJ010000027.1"/>
</dbReference>
<evidence type="ECO:0000256" key="2">
    <source>
        <dbReference type="ARBA" id="ARBA00022692"/>
    </source>
</evidence>
<keyword evidence="3 5" id="KW-1133">Transmembrane helix</keyword>
<feature type="transmembrane region" description="Helical" evidence="5">
    <location>
        <begin position="58"/>
        <end position="78"/>
    </location>
</feature>
<evidence type="ECO:0000259" key="8">
    <source>
        <dbReference type="Pfam" id="PF15864"/>
    </source>
</evidence>
<name>A0ABW4KTQ3_9BURK</name>
<proteinExistence type="predicted"/>
<feature type="transmembrane region" description="Helical" evidence="5">
    <location>
        <begin position="133"/>
        <end position="159"/>
    </location>
</feature>
<dbReference type="InterPro" id="IPR021797">
    <property type="entry name" value="Wzy_C_2"/>
</dbReference>
<evidence type="ECO:0000259" key="7">
    <source>
        <dbReference type="Pfam" id="PF11846"/>
    </source>
</evidence>
<feature type="domain" description="Virulence factor membrane-bound polymerase C-terminal" evidence="7">
    <location>
        <begin position="306"/>
        <end position="499"/>
    </location>
</feature>
<dbReference type="Pfam" id="PF15864">
    <property type="entry name" value="PglL_A"/>
    <property type="match status" value="1"/>
</dbReference>
<evidence type="ECO:0000256" key="3">
    <source>
        <dbReference type="ARBA" id="ARBA00022989"/>
    </source>
</evidence>
<accession>A0ABW4KTQ3</accession>
<feature type="transmembrane region" description="Helical" evidence="5">
    <location>
        <begin position="171"/>
        <end position="194"/>
    </location>
</feature>
<evidence type="ECO:0000256" key="5">
    <source>
        <dbReference type="SAM" id="Phobius"/>
    </source>
</evidence>
<comment type="caution">
    <text evidence="9">The sequence shown here is derived from an EMBL/GenBank/DDBJ whole genome shotgun (WGS) entry which is preliminary data.</text>
</comment>
<dbReference type="Pfam" id="PF11846">
    <property type="entry name" value="Wzy_C_2"/>
    <property type="match status" value="1"/>
</dbReference>
<dbReference type="PANTHER" id="PTHR37422">
    <property type="entry name" value="TEICHURONIC ACID BIOSYNTHESIS PROTEIN TUAE"/>
    <property type="match status" value="1"/>
</dbReference>
<dbReference type="PANTHER" id="PTHR37422:SF21">
    <property type="entry name" value="EXOQ-LIKE PROTEIN"/>
    <property type="match status" value="1"/>
</dbReference>
<feature type="transmembrane region" description="Helical" evidence="5">
    <location>
        <begin position="28"/>
        <end position="46"/>
    </location>
</feature>
<feature type="domain" description="Protein glycosylation ligase" evidence="8">
    <location>
        <begin position="96"/>
        <end position="121"/>
    </location>
</feature>
<keyword evidence="2 5" id="KW-0812">Transmembrane</keyword>
<keyword evidence="10" id="KW-1185">Reference proteome</keyword>
<organism evidence="9 10">
    <name type="scientific">Ottowia flava</name>
    <dbReference type="NCBI Taxonomy" id="2675430"/>
    <lineage>
        <taxon>Bacteria</taxon>
        <taxon>Pseudomonadati</taxon>
        <taxon>Pseudomonadota</taxon>
        <taxon>Betaproteobacteria</taxon>
        <taxon>Burkholderiales</taxon>
        <taxon>Comamonadaceae</taxon>
        <taxon>Ottowia</taxon>
    </lineage>
</organism>
<evidence type="ECO:0000256" key="4">
    <source>
        <dbReference type="ARBA" id="ARBA00023136"/>
    </source>
</evidence>
<keyword evidence="4 5" id="KW-0472">Membrane</keyword>
<dbReference type="Pfam" id="PF04932">
    <property type="entry name" value="Wzy_C"/>
    <property type="match status" value="1"/>
</dbReference>
<feature type="domain" description="O-antigen ligase-related" evidence="6">
    <location>
        <begin position="133"/>
        <end position="283"/>
    </location>
</feature>
<dbReference type="InterPro" id="IPR007016">
    <property type="entry name" value="O-antigen_ligase-rel_domated"/>
</dbReference>